<dbReference type="Proteomes" id="UP000887561">
    <property type="component" value="Unplaced"/>
</dbReference>
<evidence type="ECO:0000256" key="3">
    <source>
        <dbReference type="ARBA" id="ARBA00022741"/>
    </source>
</evidence>
<dbReference type="WBParaSite" id="scaffold11887_cov276.g15945">
    <property type="protein sequence ID" value="scaffold11887_cov276.g15945"/>
    <property type="gene ID" value="scaffold11887_cov276.g15945"/>
</dbReference>
<accession>A0A915LGM9</accession>
<dbReference type="GO" id="GO:0042254">
    <property type="term" value="P:ribosome biogenesis"/>
    <property type="evidence" value="ECO:0007669"/>
    <property type="project" value="UniProtKB-KW"/>
</dbReference>
<dbReference type="Pfam" id="PF17835">
    <property type="entry name" value="NOG1_N"/>
    <property type="match status" value="1"/>
</dbReference>
<dbReference type="InterPro" id="IPR006073">
    <property type="entry name" value="GTP-bd"/>
</dbReference>
<dbReference type="GO" id="GO:0005730">
    <property type="term" value="C:nucleolus"/>
    <property type="evidence" value="ECO:0007669"/>
    <property type="project" value="UniProtKB-SubCell"/>
</dbReference>
<dbReference type="FunFam" id="3.40.50.300:FF:000496">
    <property type="entry name" value="Nucleolar GTP-binding protein 1"/>
    <property type="match status" value="1"/>
</dbReference>
<evidence type="ECO:0000313" key="9">
    <source>
        <dbReference type="Proteomes" id="UP000887561"/>
    </source>
</evidence>
<feature type="domain" description="OBG-type G" evidence="8">
    <location>
        <begin position="160"/>
        <end position="331"/>
    </location>
</feature>
<dbReference type="Pfam" id="PF08155">
    <property type="entry name" value="NOGCT"/>
    <property type="match status" value="1"/>
</dbReference>
<name>A0A915LGM9_MELJA</name>
<feature type="compositionally biased region" description="Basic and acidic residues" evidence="7">
    <location>
        <begin position="513"/>
        <end position="524"/>
    </location>
</feature>
<evidence type="ECO:0000256" key="5">
    <source>
        <dbReference type="ARBA" id="ARBA00023242"/>
    </source>
</evidence>
<feature type="compositionally biased region" description="Basic and acidic residues" evidence="7">
    <location>
        <begin position="546"/>
        <end position="559"/>
    </location>
</feature>
<dbReference type="Pfam" id="PF06858">
    <property type="entry name" value="NOG1"/>
    <property type="match status" value="1"/>
</dbReference>
<dbReference type="PIRSF" id="PIRSF038919">
    <property type="entry name" value="NOG1"/>
    <property type="match status" value="1"/>
</dbReference>
<evidence type="ECO:0000259" key="8">
    <source>
        <dbReference type="PROSITE" id="PS51710"/>
    </source>
</evidence>
<keyword evidence="2 6" id="KW-0690">Ribosome biogenesis</keyword>
<comment type="subcellular location">
    <subcellularLocation>
        <location evidence="1 6">Nucleus</location>
        <location evidence="1 6">Nucleolus</location>
    </subcellularLocation>
</comment>
<feature type="region of interest" description="Disordered" evidence="7">
    <location>
        <begin position="539"/>
        <end position="575"/>
    </location>
</feature>
<dbReference type="InterPro" id="IPR031167">
    <property type="entry name" value="G_OBG"/>
</dbReference>
<keyword evidence="9" id="KW-1185">Reference proteome</keyword>
<keyword evidence="4" id="KW-0342">GTP-binding</keyword>
<reference evidence="10" key="1">
    <citation type="submission" date="2022-11" db="UniProtKB">
        <authorList>
            <consortium name="WormBaseParasite"/>
        </authorList>
    </citation>
    <scope>IDENTIFICATION</scope>
</reference>
<organism evidence="9 10">
    <name type="scientific">Meloidogyne javanica</name>
    <name type="common">Root-knot nematode worm</name>
    <dbReference type="NCBI Taxonomy" id="6303"/>
    <lineage>
        <taxon>Eukaryota</taxon>
        <taxon>Metazoa</taxon>
        <taxon>Ecdysozoa</taxon>
        <taxon>Nematoda</taxon>
        <taxon>Chromadorea</taxon>
        <taxon>Rhabditida</taxon>
        <taxon>Tylenchina</taxon>
        <taxon>Tylenchomorpha</taxon>
        <taxon>Tylenchoidea</taxon>
        <taxon>Meloidogynidae</taxon>
        <taxon>Meloidogyninae</taxon>
        <taxon>Meloidogyne</taxon>
        <taxon>Meloidogyne incognita group</taxon>
    </lineage>
</organism>
<sequence length="575" mass="66568">MSTSLYNFKKITVVPTSVRKTPTVVRRHWQISRIRAFYARKVKFLQQTLHDKLTMILTEFPKMEDVHPFYADLMNILYDRDHYKIALGQMNTARHLIDGVAREYVRLLKYADSLYRCKTLKRAALGRMVKILSRQKSSFEYLEQVRQHLSRLPSIDPNTRTLILCGFPNVGKSSFINKVTRADVEVQPYAFTTKSLYVGHMDYRYLRWQVIDTPGILDHPLEQRNTIEMQAVTALGHLKASILYIMDISELCDHSIEQQIKLFESIQPLFANKPVFVGLNKIDVLRRKDLPAETEALLKKFESDNIPIVELSTLTEEGVIELRDKACDALLAQRIERKLQAKGKEATGDGHVLGRLFVAYPEPRDNKNRAPFIPEGVLKKRAAMDLVEDAMDEEKPKRKLERELELEQGRNYKLDLKKYYLLKNEDEKYDKIPEIWEGHNIADFIDPQVVEIPRTAGRKRERSMSRLEKELGDLGVNIDSKRMKNLNNEQQREHVGGKKIRVGRSPSVPVPERTPRDVKGLPDRKIRIKARKLARGGLKKLGRAARKGEGDRHVYDLKPKHLFSGKRSTGKTDRR</sequence>
<evidence type="ECO:0000256" key="2">
    <source>
        <dbReference type="ARBA" id="ARBA00022517"/>
    </source>
</evidence>
<protein>
    <recommendedName>
        <fullName evidence="6">Nucleolar GTP-binding protein 1</fullName>
    </recommendedName>
</protein>
<dbReference type="PROSITE" id="PS51710">
    <property type="entry name" value="G_OBG"/>
    <property type="match status" value="1"/>
</dbReference>
<dbReference type="PANTHER" id="PTHR45759">
    <property type="entry name" value="NUCLEOLAR GTP-BINDING PROTEIN 1"/>
    <property type="match status" value="1"/>
</dbReference>
<dbReference type="CDD" id="cd01897">
    <property type="entry name" value="NOG"/>
    <property type="match status" value="1"/>
</dbReference>
<dbReference type="InterPro" id="IPR012973">
    <property type="entry name" value="NOG_C"/>
</dbReference>
<dbReference type="InterPro" id="IPR010674">
    <property type="entry name" value="NOG1_Rossman_fold_dom"/>
</dbReference>
<evidence type="ECO:0000256" key="1">
    <source>
        <dbReference type="ARBA" id="ARBA00004604"/>
    </source>
</evidence>
<feature type="region of interest" description="Disordered" evidence="7">
    <location>
        <begin position="489"/>
        <end position="524"/>
    </location>
</feature>
<dbReference type="Gene3D" id="1.20.120.1190">
    <property type="match status" value="1"/>
</dbReference>
<dbReference type="InterPro" id="IPR024926">
    <property type="entry name" value="NOG1"/>
</dbReference>
<comment type="similarity">
    <text evidence="6">Belongs to the TRAFAC class OBG-HflX-like GTPase superfamily. OBG GTPase family. NOG subfamily.</text>
</comment>
<keyword evidence="5 6" id="KW-0539">Nucleus</keyword>
<evidence type="ECO:0000256" key="6">
    <source>
        <dbReference type="PIRNR" id="PIRNR038919"/>
    </source>
</evidence>
<evidence type="ECO:0000313" key="10">
    <source>
        <dbReference type="WBParaSite" id="scaffold11887_cov276.g15945"/>
    </source>
</evidence>
<dbReference type="PRINTS" id="PR00326">
    <property type="entry name" value="GTP1OBG"/>
</dbReference>
<dbReference type="SUPFAM" id="SSF52540">
    <property type="entry name" value="P-loop containing nucleoside triphosphate hydrolases"/>
    <property type="match status" value="1"/>
</dbReference>
<proteinExistence type="inferred from homology"/>
<keyword evidence="3" id="KW-0547">Nucleotide-binding</keyword>
<dbReference type="InterPro" id="IPR041623">
    <property type="entry name" value="NOG1_N"/>
</dbReference>
<evidence type="ECO:0000256" key="4">
    <source>
        <dbReference type="ARBA" id="ARBA00023134"/>
    </source>
</evidence>
<dbReference type="InterPro" id="IPR027417">
    <property type="entry name" value="P-loop_NTPase"/>
</dbReference>
<dbReference type="AlphaFoldDB" id="A0A915LGM9"/>
<dbReference type="GO" id="GO:0005525">
    <property type="term" value="F:GTP binding"/>
    <property type="evidence" value="ECO:0007669"/>
    <property type="project" value="UniProtKB-KW"/>
</dbReference>
<dbReference type="Gene3D" id="3.40.50.300">
    <property type="entry name" value="P-loop containing nucleotide triphosphate hydrolases"/>
    <property type="match status" value="1"/>
</dbReference>
<evidence type="ECO:0000256" key="7">
    <source>
        <dbReference type="SAM" id="MobiDB-lite"/>
    </source>
</evidence>
<comment type="function">
    <text evidence="6">Involved in the biogenesis of the 60S ribosomal subunit.</text>
</comment>